<organism evidence="2 3">
    <name type="scientific">Candidatus Eisenbergiella intestinigallinarum</name>
    <dbReference type="NCBI Taxonomy" id="2838549"/>
    <lineage>
        <taxon>Bacteria</taxon>
        <taxon>Bacillati</taxon>
        <taxon>Bacillota</taxon>
        <taxon>Clostridia</taxon>
        <taxon>Lachnospirales</taxon>
        <taxon>Lachnospiraceae</taxon>
        <taxon>Eisenbergiella</taxon>
    </lineage>
</organism>
<reference evidence="2" key="2">
    <citation type="submission" date="2021-04" db="EMBL/GenBank/DDBJ databases">
        <authorList>
            <person name="Gilroy R."/>
        </authorList>
    </citation>
    <scope>NUCLEOTIDE SEQUENCE</scope>
    <source>
        <strain evidence="2">ChiBcec1-1630</strain>
    </source>
</reference>
<protein>
    <submittedName>
        <fullName evidence="2">PD-(D/E)XK nuclease family transposase</fullName>
    </submittedName>
</protein>
<dbReference type="AlphaFoldDB" id="A0A9D2TQK1"/>
<reference evidence="2" key="1">
    <citation type="journal article" date="2021" name="PeerJ">
        <title>Extensive microbial diversity within the chicken gut microbiome revealed by metagenomics and culture.</title>
        <authorList>
            <person name="Gilroy R."/>
            <person name="Ravi A."/>
            <person name="Getino M."/>
            <person name="Pursley I."/>
            <person name="Horton D.L."/>
            <person name="Alikhan N.F."/>
            <person name="Baker D."/>
            <person name="Gharbi K."/>
            <person name="Hall N."/>
            <person name="Watson M."/>
            <person name="Adriaenssens E.M."/>
            <person name="Foster-Nyarko E."/>
            <person name="Jarju S."/>
            <person name="Secka A."/>
            <person name="Antonio M."/>
            <person name="Oren A."/>
            <person name="Chaudhuri R.R."/>
            <person name="La Ragione R."/>
            <person name="Hildebrand F."/>
            <person name="Pallen M.J."/>
        </authorList>
    </citation>
    <scope>NUCLEOTIDE SEQUENCE</scope>
    <source>
        <strain evidence="2">ChiBcec1-1630</strain>
    </source>
</reference>
<evidence type="ECO:0000313" key="2">
    <source>
        <dbReference type="EMBL" id="HJC87042.1"/>
    </source>
</evidence>
<feature type="compositionally biased region" description="Basic and acidic residues" evidence="1">
    <location>
        <begin position="337"/>
        <end position="368"/>
    </location>
</feature>
<name>A0A9D2TQK1_9FIRM</name>
<gene>
    <name evidence="2" type="ORF">H9926_03385</name>
</gene>
<evidence type="ECO:0000256" key="1">
    <source>
        <dbReference type="SAM" id="MobiDB-lite"/>
    </source>
</evidence>
<feature type="region of interest" description="Disordered" evidence="1">
    <location>
        <begin position="329"/>
        <end position="368"/>
    </location>
</feature>
<dbReference type="Gene3D" id="1.10.287.1490">
    <property type="match status" value="1"/>
</dbReference>
<proteinExistence type="predicted"/>
<evidence type="ECO:0000313" key="3">
    <source>
        <dbReference type="Proteomes" id="UP000823922"/>
    </source>
</evidence>
<feature type="region of interest" description="Disordered" evidence="1">
    <location>
        <begin position="414"/>
        <end position="434"/>
    </location>
</feature>
<dbReference type="EMBL" id="DWVS01000077">
    <property type="protein sequence ID" value="HJC87042.1"/>
    <property type="molecule type" value="Genomic_DNA"/>
</dbReference>
<comment type="caution">
    <text evidence="2">The sequence shown here is derived from an EMBL/GenBank/DDBJ whole genome shotgun (WGS) entry which is preliminary data.</text>
</comment>
<feature type="compositionally biased region" description="Basic and acidic residues" evidence="1">
    <location>
        <begin position="422"/>
        <end position="434"/>
    </location>
</feature>
<dbReference type="Pfam" id="PF12784">
    <property type="entry name" value="PDDEXK_2"/>
    <property type="match status" value="1"/>
</dbReference>
<dbReference type="Proteomes" id="UP000823922">
    <property type="component" value="Unassembled WGS sequence"/>
</dbReference>
<accession>A0A9D2TQK1</accession>
<sequence>MFYDYPVLERQSRTLMEETAEFREERGELEKAQKEETRRTAVRKLLSRLKEDPEAYGQFLDLPPRLREELLDFYTGQRGVKITYDPFFKFVFNPELHPERLERMLSEIMKEKVKIRQVLSPESIRFHEGMSLVVMDILVELASGALCDVEIQKAPYAFPGQRAACYSSELVVRQYSRARHKAAAQNLPFSYRQLSKVYTIVILEKSSGEFSRYSDHYVHRASQVFDTGLSLNLLQEYIFISLDIFHNIVHEIKEEMDAWLMFLSSDDPVDIARIITAFPEFSEYYRELAGFQEKPEELISMFSRVLAEMDRDEYFCMMEELKENVRSLSEQAQSLREQTRGLEDENRSLEDENRSLEDKNRSLEDKNRSLTGQISHLLKQRKRMAAWLYQKNGDEEEIAAVLGISKAELQEFFREENDEAADQMRTDQREEGRL</sequence>